<dbReference type="SUPFAM" id="SSF160240">
    <property type="entry name" value="Cation efflux protein cytoplasmic domain-like"/>
    <property type="match status" value="1"/>
</dbReference>
<gene>
    <name evidence="13" type="ORF">SAMN02982917_4666</name>
</gene>
<feature type="domain" description="Cation efflux protein transmembrane" evidence="11">
    <location>
        <begin position="35"/>
        <end position="220"/>
    </location>
</feature>
<dbReference type="PANTHER" id="PTHR11562">
    <property type="entry name" value="CATION EFFLUX PROTEIN/ ZINC TRANSPORTER"/>
    <property type="match status" value="1"/>
</dbReference>
<dbReference type="Pfam" id="PF01545">
    <property type="entry name" value="Cation_efflux"/>
    <property type="match status" value="1"/>
</dbReference>
<evidence type="ECO:0000256" key="3">
    <source>
        <dbReference type="ARBA" id="ARBA00022448"/>
    </source>
</evidence>
<sequence length="314" mass="33413">MPHGHSHGGSSEAGHNHGEHHQHGPARYDRSFALGAFLNIGFVVVEAVYGLLANSTALLADAGHNLSDVMGLLLAWGAAWLSRRMPQGRYTYGYGNASILASLLNAMILLIAVGAILLEAANRLADPQPVAETTVMVVAMIGIVINAWTAWLFMGGQKQDINLRGAYLHMAADTAVSVGVVVAALAIRFTGWLWLDPVTSIVIALVIIAGTWGLLRDSVRLAMDAVPDGIDRAGVERYLAGLSGVEEVHDLHIWPISTTETALTAHLVRPGSDQDDGLLREISSVLKDRFGIGHATIQVEQDGSCCRLAPAEVV</sequence>
<evidence type="ECO:0000256" key="10">
    <source>
        <dbReference type="SAM" id="Phobius"/>
    </source>
</evidence>
<feature type="transmembrane region" description="Helical" evidence="10">
    <location>
        <begin position="130"/>
        <end position="154"/>
    </location>
</feature>
<dbReference type="Pfam" id="PF16916">
    <property type="entry name" value="ZT_dimer"/>
    <property type="match status" value="1"/>
</dbReference>
<accession>A0A1X7GZK2</accession>
<dbReference type="Gene3D" id="1.20.1510.10">
    <property type="entry name" value="Cation efflux protein transmembrane domain"/>
    <property type="match status" value="1"/>
</dbReference>
<dbReference type="GO" id="GO:0005385">
    <property type="term" value="F:zinc ion transmembrane transporter activity"/>
    <property type="evidence" value="ECO:0007669"/>
    <property type="project" value="TreeGrafter"/>
</dbReference>
<feature type="transmembrane region" description="Helical" evidence="10">
    <location>
        <begin position="193"/>
        <end position="215"/>
    </location>
</feature>
<feature type="transmembrane region" description="Helical" evidence="10">
    <location>
        <begin position="32"/>
        <end position="52"/>
    </location>
</feature>
<dbReference type="SUPFAM" id="SSF161111">
    <property type="entry name" value="Cation efflux protein transmembrane domain-like"/>
    <property type="match status" value="1"/>
</dbReference>
<feature type="transmembrane region" description="Helical" evidence="10">
    <location>
        <begin position="94"/>
        <end position="118"/>
    </location>
</feature>
<dbReference type="InterPro" id="IPR027470">
    <property type="entry name" value="Cation_efflux_CTD"/>
</dbReference>
<dbReference type="AlphaFoldDB" id="A0A1X7GZK2"/>
<dbReference type="InterPro" id="IPR058533">
    <property type="entry name" value="Cation_efflux_TM"/>
</dbReference>
<dbReference type="EMBL" id="FXAK01000007">
    <property type="protein sequence ID" value="SMF77238.1"/>
    <property type="molecule type" value="Genomic_DNA"/>
</dbReference>
<keyword evidence="5" id="KW-0862">Zinc</keyword>
<name>A0A1X7GZK2_9PROT</name>
<dbReference type="OrthoDB" id="9809646at2"/>
<feature type="compositionally biased region" description="Basic and acidic residues" evidence="9">
    <location>
        <begin position="14"/>
        <end position="25"/>
    </location>
</feature>
<evidence type="ECO:0000256" key="8">
    <source>
        <dbReference type="ARBA" id="ARBA00023136"/>
    </source>
</evidence>
<dbReference type="PANTHER" id="PTHR11562:SF17">
    <property type="entry name" value="RE54080P-RELATED"/>
    <property type="match status" value="1"/>
</dbReference>
<dbReference type="InterPro" id="IPR050681">
    <property type="entry name" value="CDF/SLC30A"/>
</dbReference>
<evidence type="ECO:0000256" key="9">
    <source>
        <dbReference type="SAM" id="MobiDB-lite"/>
    </source>
</evidence>
<dbReference type="InterPro" id="IPR002524">
    <property type="entry name" value="Cation_efflux"/>
</dbReference>
<dbReference type="NCBIfam" id="TIGR01297">
    <property type="entry name" value="CDF"/>
    <property type="match status" value="1"/>
</dbReference>
<keyword evidence="6 10" id="KW-1133">Transmembrane helix</keyword>
<keyword evidence="8 10" id="KW-0472">Membrane</keyword>
<dbReference type="RefSeq" id="WP_085089543.1">
    <property type="nucleotide sequence ID" value="NZ_FXAK01000007.1"/>
</dbReference>
<comment type="similarity">
    <text evidence="2">Belongs to the cation diffusion facilitator (CDF) transporter (TC 2.A.4) family. SLC30A subfamily.</text>
</comment>
<evidence type="ECO:0000313" key="13">
    <source>
        <dbReference type="EMBL" id="SMF77238.1"/>
    </source>
</evidence>
<reference evidence="13" key="1">
    <citation type="submission" date="2017-04" db="EMBL/GenBank/DDBJ databases">
        <authorList>
            <person name="Afonso C.L."/>
            <person name="Miller P.J."/>
            <person name="Scott M.A."/>
            <person name="Spackman E."/>
            <person name="Goraichik I."/>
            <person name="Dimitrov K.M."/>
            <person name="Suarez D.L."/>
            <person name="Swayne D.E."/>
        </authorList>
    </citation>
    <scope>NUCLEOTIDE SEQUENCE [LARGE SCALE GENOMIC DNA]</scope>
    <source>
        <strain evidence="13">A2P</strain>
    </source>
</reference>
<dbReference type="InterPro" id="IPR036837">
    <property type="entry name" value="Cation_efflux_CTD_sf"/>
</dbReference>
<keyword evidence="5" id="KW-0864">Zinc transport</keyword>
<dbReference type="GO" id="GO:0005886">
    <property type="term" value="C:plasma membrane"/>
    <property type="evidence" value="ECO:0007669"/>
    <property type="project" value="TreeGrafter"/>
</dbReference>
<evidence type="ECO:0000259" key="12">
    <source>
        <dbReference type="Pfam" id="PF16916"/>
    </source>
</evidence>
<protein>
    <submittedName>
        <fullName evidence="13">Cobalt-zinc-cadmium efflux system protein</fullName>
    </submittedName>
</protein>
<keyword evidence="3" id="KW-0813">Transport</keyword>
<feature type="region of interest" description="Disordered" evidence="9">
    <location>
        <begin position="1"/>
        <end position="25"/>
    </location>
</feature>
<evidence type="ECO:0000259" key="11">
    <source>
        <dbReference type="Pfam" id="PF01545"/>
    </source>
</evidence>
<evidence type="ECO:0000256" key="6">
    <source>
        <dbReference type="ARBA" id="ARBA00022989"/>
    </source>
</evidence>
<dbReference type="STRING" id="286727.SAMN02982917_4666"/>
<evidence type="ECO:0000256" key="2">
    <source>
        <dbReference type="ARBA" id="ARBA00008873"/>
    </source>
</evidence>
<proteinExistence type="inferred from homology"/>
<keyword evidence="7" id="KW-0406">Ion transport</keyword>
<evidence type="ECO:0000256" key="1">
    <source>
        <dbReference type="ARBA" id="ARBA00004141"/>
    </source>
</evidence>
<feature type="domain" description="Cation efflux protein cytoplasmic" evidence="12">
    <location>
        <begin position="227"/>
        <end position="301"/>
    </location>
</feature>
<dbReference type="InterPro" id="IPR027469">
    <property type="entry name" value="Cation_efflux_TMD_sf"/>
</dbReference>
<evidence type="ECO:0000256" key="4">
    <source>
        <dbReference type="ARBA" id="ARBA00022692"/>
    </source>
</evidence>
<dbReference type="Proteomes" id="UP000192936">
    <property type="component" value="Unassembled WGS sequence"/>
</dbReference>
<comment type="subcellular location">
    <subcellularLocation>
        <location evidence="1">Membrane</location>
        <topology evidence="1">Multi-pass membrane protein</topology>
    </subcellularLocation>
</comment>
<evidence type="ECO:0000256" key="7">
    <source>
        <dbReference type="ARBA" id="ARBA00023065"/>
    </source>
</evidence>
<evidence type="ECO:0000256" key="5">
    <source>
        <dbReference type="ARBA" id="ARBA00022906"/>
    </source>
</evidence>
<organism evidence="13">
    <name type="scientific">Azospirillum oryzae</name>
    <dbReference type="NCBI Taxonomy" id="286727"/>
    <lineage>
        <taxon>Bacteria</taxon>
        <taxon>Pseudomonadati</taxon>
        <taxon>Pseudomonadota</taxon>
        <taxon>Alphaproteobacteria</taxon>
        <taxon>Rhodospirillales</taxon>
        <taxon>Azospirillaceae</taxon>
        <taxon>Azospirillum</taxon>
    </lineage>
</organism>
<feature type="transmembrane region" description="Helical" evidence="10">
    <location>
        <begin position="166"/>
        <end position="187"/>
    </location>
</feature>
<keyword evidence="4 10" id="KW-0812">Transmembrane</keyword>